<protein>
    <submittedName>
        <fullName evidence="2">Uncharacterized protein</fullName>
    </submittedName>
</protein>
<dbReference type="EMBL" id="OX459969">
    <property type="protein sequence ID" value="CAI9173312.1"/>
    <property type="molecule type" value="Genomic_DNA"/>
</dbReference>
<evidence type="ECO:0000313" key="3">
    <source>
        <dbReference type="Proteomes" id="UP001176941"/>
    </source>
</evidence>
<keyword evidence="3" id="KW-1185">Reference proteome</keyword>
<dbReference type="Proteomes" id="UP001176941">
    <property type="component" value="Chromosome 33"/>
</dbReference>
<sequence>MEQDVSSLSWARDWSTPEPLVLPTHEIQSSPVSDESNPLMPLRYKSREADSLVPLVPWPAPLSPSSPRALIASSKSILPSVAEGQFPPPPRTPAAALPSFPHPLARERPFLCARC</sequence>
<reference evidence="2" key="1">
    <citation type="submission" date="2023-04" db="EMBL/GenBank/DDBJ databases">
        <authorList>
            <consortium name="ELIXIR-Norway"/>
        </authorList>
    </citation>
    <scope>NUCLEOTIDE SEQUENCE [LARGE SCALE GENOMIC DNA]</scope>
</reference>
<evidence type="ECO:0000313" key="2">
    <source>
        <dbReference type="EMBL" id="CAI9173312.1"/>
    </source>
</evidence>
<name>A0ABN8ZHC8_RANTA</name>
<feature type="region of interest" description="Disordered" evidence="1">
    <location>
        <begin position="81"/>
        <end position="100"/>
    </location>
</feature>
<proteinExistence type="predicted"/>
<evidence type="ECO:0000256" key="1">
    <source>
        <dbReference type="SAM" id="MobiDB-lite"/>
    </source>
</evidence>
<organism evidence="2 3">
    <name type="scientific">Rangifer tarandus platyrhynchus</name>
    <name type="common">Svalbard reindeer</name>
    <dbReference type="NCBI Taxonomy" id="3082113"/>
    <lineage>
        <taxon>Eukaryota</taxon>
        <taxon>Metazoa</taxon>
        <taxon>Chordata</taxon>
        <taxon>Craniata</taxon>
        <taxon>Vertebrata</taxon>
        <taxon>Euteleostomi</taxon>
        <taxon>Mammalia</taxon>
        <taxon>Eutheria</taxon>
        <taxon>Laurasiatheria</taxon>
        <taxon>Artiodactyla</taxon>
        <taxon>Ruminantia</taxon>
        <taxon>Pecora</taxon>
        <taxon>Cervidae</taxon>
        <taxon>Odocoileinae</taxon>
        <taxon>Rangifer</taxon>
    </lineage>
</organism>
<gene>
    <name evidence="2" type="ORF">MRATA1EN1_LOCUS22274</name>
</gene>
<accession>A0ABN8ZHC8</accession>